<dbReference type="HOGENOM" id="CLU_2934787_0_0_11"/>
<dbReference type="AlphaFoldDB" id="E3J3I0"/>
<proteinExistence type="predicted"/>
<protein>
    <submittedName>
        <fullName evidence="1">Uncharacterized protein</fullName>
    </submittedName>
</protein>
<name>E3J3I0_PSEI1</name>
<dbReference type="InParanoid" id="E3J3I0"/>
<accession>E3J3I0</accession>
<evidence type="ECO:0000313" key="1">
    <source>
        <dbReference type="EMBL" id="ADP78182.1"/>
    </source>
</evidence>
<reference evidence="1 2" key="1">
    <citation type="submission" date="2010-10" db="EMBL/GenBank/DDBJ databases">
        <title>Complete sequence of Frankia sp. EuI1c.</title>
        <authorList>
            <consortium name="US DOE Joint Genome Institute"/>
            <person name="Lucas S."/>
            <person name="Copeland A."/>
            <person name="Lapidus A."/>
            <person name="Cheng J.-F."/>
            <person name="Bruce D."/>
            <person name="Goodwin L."/>
            <person name="Pitluck S."/>
            <person name="Chertkov O."/>
            <person name="Detter J.C."/>
            <person name="Han C."/>
            <person name="Tapia R."/>
            <person name="Land M."/>
            <person name="Hauser L."/>
            <person name="Jeffries C."/>
            <person name="Kyrpides N."/>
            <person name="Ivanova N."/>
            <person name="Mikhailova N."/>
            <person name="Beauchemin N."/>
            <person name="Sen A."/>
            <person name="Sur S.A."/>
            <person name="Gtari M."/>
            <person name="Wall L."/>
            <person name="Tisa L."/>
            <person name="Woyke T."/>
        </authorList>
    </citation>
    <scope>NUCLEOTIDE SEQUENCE [LARGE SCALE GENOMIC DNA]</scope>
    <source>
        <strain evidence="2">DSM 45817 / CECT 9037 / EuI1c</strain>
    </source>
</reference>
<organism evidence="1 2">
    <name type="scientific">Pseudofrankia inefficax (strain DSM 45817 / CECT 9037 / DDB 130130 / EuI1c)</name>
    <name type="common">Frankia inefficax</name>
    <dbReference type="NCBI Taxonomy" id="298654"/>
    <lineage>
        <taxon>Bacteria</taxon>
        <taxon>Bacillati</taxon>
        <taxon>Actinomycetota</taxon>
        <taxon>Actinomycetes</taxon>
        <taxon>Frankiales</taxon>
        <taxon>Frankiaceae</taxon>
        <taxon>Pseudofrankia</taxon>
    </lineage>
</organism>
<evidence type="ECO:0000313" key="2">
    <source>
        <dbReference type="Proteomes" id="UP000002484"/>
    </source>
</evidence>
<keyword evidence="2" id="KW-1185">Reference proteome</keyword>
<dbReference type="Proteomes" id="UP000002484">
    <property type="component" value="Chromosome"/>
</dbReference>
<gene>
    <name evidence="1" type="ordered locus">FraEuI1c_0094</name>
</gene>
<dbReference type="EMBL" id="CP002299">
    <property type="protein sequence ID" value="ADP78182.1"/>
    <property type="molecule type" value="Genomic_DNA"/>
</dbReference>
<dbReference type="OrthoDB" id="3214781at2"/>
<dbReference type="KEGG" id="fri:FraEuI1c_0094"/>
<dbReference type="STRING" id="298654.FraEuI1c_0094"/>
<dbReference type="RefSeq" id="WP_013421305.1">
    <property type="nucleotide sequence ID" value="NC_014666.1"/>
</dbReference>
<sequence length="67" mass="6965">MTNGGAVDGPWISCPWCTGTVPLTYFAESDEEPGAQEAVCEACGRRVSFLPPRPPDEPGDQAPSAAA</sequence>